<reference evidence="1 2" key="1">
    <citation type="submission" date="2020-07" db="EMBL/GenBank/DDBJ databases">
        <title>Sequencing the genomes of 1000 actinobacteria strains.</title>
        <authorList>
            <person name="Klenk H.-P."/>
        </authorList>
    </citation>
    <scope>NUCLEOTIDE SEQUENCE [LARGE SCALE GENOMIC DNA]</scope>
    <source>
        <strain evidence="1 2">DSM 22083</strain>
    </source>
</reference>
<name>A0A7Y9L8Y4_9ACTN</name>
<dbReference type="AlphaFoldDB" id="A0A7Y9L8Y4"/>
<accession>A0A7Y9L8Y4</accession>
<protein>
    <submittedName>
        <fullName evidence="1">YHS domain-containing protein</fullName>
    </submittedName>
</protein>
<organism evidence="1 2">
    <name type="scientific">Microlunatus parietis</name>
    <dbReference type="NCBI Taxonomy" id="682979"/>
    <lineage>
        <taxon>Bacteria</taxon>
        <taxon>Bacillati</taxon>
        <taxon>Actinomycetota</taxon>
        <taxon>Actinomycetes</taxon>
        <taxon>Propionibacteriales</taxon>
        <taxon>Propionibacteriaceae</taxon>
        <taxon>Microlunatus</taxon>
    </lineage>
</organism>
<evidence type="ECO:0000313" key="1">
    <source>
        <dbReference type="EMBL" id="NYE71234.1"/>
    </source>
</evidence>
<proteinExistence type="predicted"/>
<dbReference type="EMBL" id="JACCBU010000001">
    <property type="protein sequence ID" value="NYE71234.1"/>
    <property type="molecule type" value="Genomic_DNA"/>
</dbReference>
<dbReference type="Proteomes" id="UP000569914">
    <property type="component" value="Unassembled WGS sequence"/>
</dbReference>
<sequence length="38" mass="4214">MLVRLGPRAITLDHDGVTYGFCAENCRDAYARRNSLAS</sequence>
<comment type="caution">
    <text evidence="1">The sequence shown here is derived from an EMBL/GenBank/DDBJ whole genome shotgun (WGS) entry which is preliminary data.</text>
</comment>
<keyword evidence="2" id="KW-1185">Reference proteome</keyword>
<gene>
    <name evidence="1" type="ORF">BKA15_002563</name>
</gene>
<evidence type="ECO:0000313" key="2">
    <source>
        <dbReference type="Proteomes" id="UP000569914"/>
    </source>
</evidence>